<gene>
    <name evidence="2" type="ORF">HCN08_30875</name>
</gene>
<dbReference type="Pfam" id="PF12728">
    <property type="entry name" value="HTH_17"/>
    <property type="match status" value="1"/>
</dbReference>
<evidence type="ECO:0000313" key="2">
    <source>
        <dbReference type="EMBL" id="NJP47778.1"/>
    </source>
</evidence>
<dbReference type="EMBL" id="JAATEJ010000034">
    <property type="protein sequence ID" value="NJP47778.1"/>
    <property type="molecule type" value="Genomic_DNA"/>
</dbReference>
<evidence type="ECO:0000313" key="3">
    <source>
        <dbReference type="Proteomes" id="UP000734511"/>
    </source>
</evidence>
<evidence type="ECO:0000259" key="1">
    <source>
        <dbReference type="Pfam" id="PF12728"/>
    </source>
</evidence>
<sequence>MLLTTGQAAAELDCAVTTFRRLIHAGLIPGTARRGVRVMVPLEVVLALKDRPVADLAHLQVPEIAVLRADVAPATRQQSEQTQGFSASLPPDELLAALQGRWRCNPASVAAGQILPVTLSGYVVAVLSGLQQWAKDSQGRHSFPDAVLAGYVTDLVTPVTHLTAPTRSGRQAASRLLGAALPSHSGGPVAYIRTRPTAITSQES</sequence>
<proteinExistence type="predicted"/>
<name>A0ABX0ZUT7_9ACTN</name>
<dbReference type="InterPro" id="IPR041657">
    <property type="entry name" value="HTH_17"/>
</dbReference>
<keyword evidence="3" id="KW-1185">Reference proteome</keyword>
<comment type="caution">
    <text evidence="2">The sequence shown here is derived from an EMBL/GenBank/DDBJ whole genome shotgun (WGS) entry which is preliminary data.</text>
</comment>
<protein>
    <submittedName>
        <fullName evidence="2">Helix-turn-helix domain-containing protein</fullName>
    </submittedName>
</protein>
<reference evidence="2 3" key="1">
    <citation type="submission" date="2020-03" db="EMBL/GenBank/DDBJ databases">
        <title>WGS of actinomycetes isolated from Thailand.</title>
        <authorList>
            <person name="Thawai C."/>
        </authorList>
    </citation>
    <scope>NUCLEOTIDE SEQUENCE [LARGE SCALE GENOMIC DNA]</scope>
    <source>
        <strain evidence="2 3">PRB2-1</strain>
    </source>
</reference>
<feature type="domain" description="Helix-turn-helix" evidence="1">
    <location>
        <begin position="2"/>
        <end position="48"/>
    </location>
</feature>
<organism evidence="2 3">
    <name type="scientific">Actinacidiphila epipremni</name>
    <dbReference type="NCBI Taxonomy" id="2053013"/>
    <lineage>
        <taxon>Bacteria</taxon>
        <taxon>Bacillati</taxon>
        <taxon>Actinomycetota</taxon>
        <taxon>Actinomycetes</taxon>
        <taxon>Kitasatosporales</taxon>
        <taxon>Streptomycetaceae</taxon>
        <taxon>Actinacidiphila</taxon>
    </lineage>
</organism>
<dbReference type="Proteomes" id="UP000734511">
    <property type="component" value="Unassembled WGS sequence"/>
</dbReference>
<dbReference type="RefSeq" id="WP_167986613.1">
    <property type="nucleotide sequence ID" value="NZ_JAATEJ010000034.1"/>
</dbReference>
<accession>A0ABX0ZUT7</accession>